<sequence>MANGNAGSTENSGANKVVIQPGLADIDSLEPNMDLNNTLDCLAKSLGGLVVSMNDEKRVDTPNIFSGEWTESSTLWVERYEKYSKYAKKSQTEEDKVDFAQEYLSGNALEWH</sequence>
<reference evidence="2" key="1">
    <citation type="submission" date="2017-01" db="EMBL/GenBank/DDBJ databases">
        <authorList>
            <person name="Wang Y."/>
            <person name="White M."/>
            <person name="Kvist S."/>
            <person name="Moncalvo J.-M."/>
        </authorList>
    </citation>
    <scope>NUCLEOTIDE SEQUENCE [LARGE SCALE GENOMIC DNA]</scope>
    <source>
        <strain evidence="2">ID-206-W2</strain>
    </source>
</reference>
<evidence type="ECO:0000313" key="2">
    <source>
        <dbReference type="Proteomes" id="UP000187429"/>
    </source>
</evidence>
<accession>A0A1R1X283</accession>
<organism evidence="1 2">
    <name type="scientific">Smittium culicis</name>
    <dbReference type="NCBI Taxonomy" id="133412"/>
    <lineage>
        <taxon>Eukaryota</taxon>
        <taxon>Fungi</taxon>
        <taxon>Fungi incertae sedis</taxon>
        <taxon>Zoopagomycota</taxon>
        <taxon>Kickxellomycotina</taxon>
        <taxon>Harpellomycetes</taxon>
        <taxon>Harpellales</taxon>
        <taxon>Legeriomycetaceae</taxon>
        <taxon>Smittium</taxon>
    </lineage>
</organism>
<comment type="caution">
    <text evidence="1">The sequence shown here is derived from an EMBL/GenBank/DDBJ whole genome shotgun (WGS) entry which is preliminary data.</text>
</comment>
<keyword evidence="2" id="KW-1185">Reference proteome</keyword>
<name>A0A1R1X283_9FUNG</name>
<gene>
    <name evidence="1" type="ORF">AYI69_g10966</name>
</gene>
<dbReference type="Proteomes" id="UP000187429">
    <property type="component" value="Unassembled WGS sequence"/>
</dbReference>
<evidence type="ECO:0000313" key="1">
    <source>
        <dbReference type="EMBL" id="OMJ08724.1"/>
    </source>
</evidence>
<proteinExistence type="predicted"/>
<dbReference type="AlphaFoldDB" id="A0A1R1X283"/>
<dbReference type="EMBL" id="LSSM01007302">
    <property type="protein sequence ID" value="OMJ08724.1"/>
    <property type="molecule type" value="Genomic_DNA"/>
</dbReference>
<protein>
    <submittedName>
        <fullName evidence="1">Uncharacterized protein</fullName>
    </submittedName>
</protein>